<dbReference type="SUPFAM" id="SSF54292">
    <property type="entry name" value="2Fe-2S ferredoxin-like"/>
    <property type="match status" value="1"/>
</dbReference>
<reference evidence="3" key="1">
    <citation type="submission" date="2016-03" db="EMBL/GenBank/DDBJ databases">
        <title>Complete genome sequence of Solimmundus cernigliae, representing a novel lineage of polycyclic aromatic hydrocarbon degraders within the Gammaproteobacteria.</title>
        <authorList>
            <person name="Singleton D.R."/>
            <person name="Dickey A.N."/>
            <person name="Scholl E.H."/>
            <person name="Wright F.A."/>
            <person name="Aitken M.D."/>
        </authorList>
    </citation>
    <scope>NUCLEOTIDE SEQUENCE [LARGE SCALE GENOMIC DNA]</scope>
    <source>
        <strain evidence="3">TR3.2</strain>
    </source>
</reference>
<dbReference type="InterPro" id="IPR036010">
    <property type="entry name" value="2Fe-2S_ferredoxin-like_sf"/>
</dbReference>
<dbReference type="EMBL" id="CP014671">
    <property type="protein sequence ID" value="ANX03652.1"/>
    <property type="molecule type" value="Genomic_DNA"/>
</dbReference>
<keyword evidence="3" id="KW-1185">Reference proteome</keyword>
<proteinExistence type="predicted"/>
<dbReference type="Proteomes" id="UP000092952">
    <property type="component" value="Chromosome"/>
</dbReference>
<feature type="domain" description="2Fe-2S ferredoxin-type" evidence="1">
    <location>
        <begin position="2"/>
        <end position="95"/>
    </location>
</feature>
<evidence type="ECO:0000313" key="2">
    <source>
        <dbReference type="EMBL" id="ANX03652.1"/>
    </source>
</evidence>
<dbReference type="GO" id="GO:0051537">
    <property type="term" value="F:2 iron, 2 sulfur cluster binding"/>
    <property type="evidence" value="ECO:0007669"/>
    <property type="project" value="InterPro"/>
</dbReference>
<dbReference type="KEGG" id="gbi:PG2T_05225"/>
<dbReference type="InterPro" id="IPR001041">
    <property type="entry name" value="2Fe-2S_ferredoxin-type"/>
</dbReference>
<dbReference type="CDD" id="cd00207">
    <property type="entry name" value="fer2"/>
    <property type="match status" value="1"/>
</dbReference>
<dbReference type="Gene3D" id="3.10.20.30">
    <property type="match status" value="1"/>
</dbReference>
<name>A0A1B1YSA1_9GAMM</name>
<evidence type="ECO:0000259" key="1">
    <source>
        <dbReference type="PROSITE" id="PS51085"/>
    </source>
</evidence>
<dbReference type="PROSITE" id="PS51085">
    <property type="entry name" value="2FE2S_FER_2"/>
    <property type="match status" value="1"/>
</dbReference>
<sequence length="101" mass="11072">MPQRTILITDSGETFPCAEDQSVLHGMSRLGRKGIPQGCYGGGCGVCKIQVLSGRYHTRKMSRDQVTAEEEQAGYALACRTFADEDLTLRVVGKLHKALTR</sequence>
<dbReference type="AlphaFoldDB" id="A0A1B1YSA1"/>
<dbReference type="STRING" id="1810504.PG2T_05225"/>
<dbReference type="InterPro" id="IPR006058">
    <property type="entry name" value="2Fe2S_fd_BS"/>
</dbReference>
<dbReference type="RefSeq" id="WP_068803200.1">
    <property type="nucleotide sequence ID" value="NZ_CP014671.1"/>
</dbReference>
<dbReference type="InParanoid" id="A0A1B1YSA1"/>
<dbReference type="InterPro" id="IPR012675">
    <property type="entry name" value="Beta-grasp_dom_sf"/>
</dbReference>
<dbReference type="Pfam" id="PF00111">
    <property type="entry name" value="Fer2"/>
    <property type="match status" value="1"/>
</dbReference>
<gene>
    <name evidence="2" type="ORF">PG2T_05225</name>
</gene>
<evidence type="ECO:0000313" key="3">
    <source>
        <dbReference type="Proteomes" id="UP000092952"/>
    </source>
</evidence>
<organism evidence="2 3">
    <name type="scientific">Immundisolibacter cernigliae</name>
    <dbReference type="NCBI Taxonomy" id="1810504"/>
    <lineage>
        <taxon>Bacteria</taxon>
        <taxon>Pseudomonadati</taxon>
        <taxon>Pseudomonadota</taxon>
        <taxon>Gammaproteobacteria</taxon>
        <taxon>Immundisolibacterales</taxon>
        <taxon>Immundisolibacteraceae</taxon>
        <taxon>Immundisolibacter</taxon>
    </lineage>
</organism>
<dbReference type="OrthoDB" id="4759734at2"/>
<accession>A0A1B1YSA1</accession>
<dbReference type="PROSITE" id="PS00197">
    <property type="entry name" value="2FE2S_FER_1"/>
    <property type="match status" value="1"/>
</dbReference>
<protein>
    <submittedName>
        <fullName evidence="2">Ferredoxin</fullName>
    </submittedName>
</protein>